<proteinExistence type="inferred from homology"/>
<reference evidence="9 10" key="1">
    <citation type="journal article" date="2017" name="Gigascience">
        <title>Draft genome of the honey bee ectoparasitic mite, Tropilaelaps mercedesae, is shaped by the parasitic life history.</title>
        <authorList>
            <person name="Dong X."/>
            <person name="Armstrong S.D."/>
            <person name="Xia D."/>
            <person name="Makepeace B.L."/>
            <person name="Darby A.C."/>
            <person name="Kadowaki T."/>
        </authorList>
    </citation>
    <scope>NUCLEOTIDE SEQUENCE [LARGE SCALE GENOMIC DNA]</scope>
    <source>
        <strain evidence="9">Wuxi-XJTLU</strain>
    </source>
</reference>
<evidence type="ECO:0000256" key="2">
    <source>
        <dbReference type="ARBA" id="ARBA00008300"/>
    </source>
</evidence>
<organism evidence="9 10">
    <name type="scientific">Tropilaelaps mercedesae</name>
    <dbReference type="NCBI Taxonomy" id="418985"/>
    <lineage>
        <taxon>Eukaryota</taxon>
        <taxon>Metazoa</taxon>
        <taxon>Ecdysozoa</taxon>
        <taxon>Arthropoda</taxon>
        <taxon>Chelicerata</taxon>
        <taxon>Arachnida</taxon>
        <taxon>Acari</taxon>
        <taxon>Parasitiformes</taxon>
        <taxon>Mesostigmata</taxon>
        <taxon>Gamasina</taxon>
        <taxon>Dermanyssoidea</taxon>
        <taxon>Laelapidae</taxon>
        <taxon>Tropilaelaps</taxon>
    </lineage>
</organism>
<evidence type="ECO:0000256" key="7">
    <source>
        <dbReference type="ARBA" id="ARBA00039150"/>
    </source>
</evidence>
<dbReference type="Proteomes" id="UP000192247">
    <property type="component" value="Unassembled WGS sequence"/>
</dbReference>
<dbReference type="GO" id="GO:0019915">
    <property type="term" value="P:lipid storage"/>
    <property type="evidence" value="ECO:0007669"/>
    <property type="project" value="InterPro"/>
</dbReference>
<protein>
    <recommendedName>
        <fullName evidence="3">Lipid droplet-associated hydrolase</fullName>
        <ecNumber evidence="7">3.1.1.13</ecNumber>
    </recommendedName>
    <alternativeName>
        <fullName evidence="6">Lipid droplet-associated serine hydrolase</fullName>
    </alternativeName>
</protein>
<evidence type="ECO:0000256" key="6">
    <source>
        <dbReference type="ARBA" id="ARBA00031924"/>
    </source>
</evidence>
<dbReference type="AlphaFoldDB" id="A0A1V9X018"/>
<dbReference type="InterPro" id="IPR019363">
    <property type="entry name" value="LDAH"/>
</dbReference>
<evidence type="ECO:0000256" key="8">
    <source>
        <dbReference type="ARBA" id="ARBA00049527"/>
    </source>
</evidence>
<evidence type="ECO:0000313" key="9">
    <source>
        <dbReference type="EMBL" id="OQR66758.1"/>
    </source>
</evidence>
<evidence type="ECO:0000256" key="5">
    <source>
        <dbReference type="ARBA" id="ARBA00022801"/>
    </source>
</evidence>
<comment type="subcellular location">
    <subcellularLocation>
        <location evidence="1">Lipid droplet</location>
    </subcellularLocation>
</comment>
<dbReference type="Gene3D" id="3.40.50.1820">
    <property type="entry name" value="alpha/beta hydrolase"/>
    <property type="match status" value="1"/>
</dbReference>
<evidence type="ECO:0000313" key="10">
    <source>
        <dbReference type="Proteomes" id="UP000192247"/>
    </source>
</evidence>
<comment type="caution">
    <text evidence="9">The sequence shown here is derived from an EMBL/GenBank/DDBJ whole genome shotgun (WGS) entry which is preliminary data.</text>
</comment>
<comment type="catalytic activity">
    <reaction evidence="8">
        <text>a cholesterol ester + H2O = cholesterol + a fatty acid + H(+)</text>
        <dbReference type="Rhea" id="RHEA:36403"/>
        <dbReference type="ChEBI" id="CHEBI:15377"/>
        <dbReference type="ChEBI" id="CHEBI:15378"/>
        <dbReference type="ChEBI" id="CHEBI:16113"/>
        <dbReference type="ChEBI" id="CHEBI:17002"/>
        <dbReference type="ChEBI" id="CHEBI:28868"/>
        <dbReference type="EC" id="3.1.1.13"/>
    </reaction>
    <physiologicalReaction direction="left-to-right" evidence="8">
        <dbReference type="Rhea" id="RHEA:36404"/>
    </physiologicalReaction>
</comment>
<dbReference type="InParanoid" id="A0A1V9X018"/>
<keyword evidence="5" id="KW-0378">Hydrolase</keyword>
<dbReference type="EC" id="3.1.1.13" evidence="7"/>
<dbReference type="PANTHER" id="PTHR13390">
    <property type="entry name" value="LIPASE"/>
    <property type="match status" value="1"/>
</dbReference>
<keyword evidence="4" id="KW-0551">Lipid droplet</keyword>
<evidence type="ECO:0000256" key="3">
    <source>
        <dbReference type="ARBA" id="ARBA00019242"/>
    </source>
</evidence>
<accession>A0A1V9X018</accession>
<gene>
    <name evidence="9" type="ORF">BIW11_04925</name>
</gene>
<keyword evidence="10" id="KW-1185">Reference proteome</keyword>
<dbReference type="PANTHER" id="PTHR13390:SF0">
    <property type="entry name" value="LIPID DROPLET-ASSOCIATED HYDROLASE"/>
    <property type="match status" value="1"/>
</dbReference>
<dbReference type="Pfam" id="PF10230">
    <property type="entry name" value="LIDHydrolase"/>
    <property type="match status" value="1"/>
</dbReference>
<sequence>MSGTRPPLASPNSKARLPARYVSRLTVVCARPGERPQLLLKSLHRISMDFNVKYVSCRSNPGEIQYYEEFLRQLYGHFEEQVEIVGISHAGHHAPPAIALTSQAGDASEFQEFPSVDEHPELYDLQAQILHKIEYIKKFVGFDREIILVGHSIGAYVAMQVIKREPRLKVCS</sequence>
<dbReference type="SUPFAM" id="SSF53474">
    <property type="entry name" value="alpha/beta-Hydrolases"/>
    <property type="match status" value="1"/>
</dbReference>
<evidence type="ECO:0000256" key="4">
    <source>
        <dbReference type="ARBA" id="ARBA00022677"/>
    </source>
</evidence>
<comment type="similarity">
    <text evidence="2">Belongs to the AB hydrolase superfamily. LDAH family.</text>
</comment>
<dbReference type="EMBL" id="MNPL01031234">
    <property type="protein sequence ID" value="OQR66758.1"/>
    <property type="molecule type" value="Genomic_DNA"/>
</dbReference>
<dbReference type="InterPro" id="IPR029058">
    <property type="entry name" value="AB_hydrolase_fold"/>
</dbReference>
<dbReference type="GO" id="GO:0004771">
    <property type="term" value="F:sterol ester esterase activity"/>
    <property type="evidence" value="ECO:0007669"/>
    <property type="project" value="UniProtKB-EC"/>
</dbReference>
<name>A0A1V9X018_9ACAR</name>
<dbReference type="OrthoDB" id="448051at2759"/>
<evidence type="ECO:0000256" key="1">
    <source>
        <dbReference type="ARBA" id="ARBA00004502"/>
    </source>
</evidence>
<dbReference type="GO" id="GO:0005811">
    <property type="term" value="C:lipid droplet"/>
    <property type="evidence" value="ECO:0007669"/>
    <property type="project" value="UniProtKB-SubCell"/>
</dbReference>